<reference evidence="7 8" key="1">
    <citation type="journal article" date="2014" name="Genome Biol. Evol.">
        <title>The secreted proteins of Achlya hypogyna and Thraustotheca clavata identify the ancestral oomycete secretome and reveal gene acquisitions by horizontal gene transfer.</title>
        <authorList>
            <person name="Misner I."/>
            <person name="Blouin N."/>
            <person name="Leonard G."/>
            <person name="Richards T.A."/>
            <person name="Lane C.E."/>
        </authorList>
    </citation>
    <scope>NUCLEOTIDE SEQUENCE [LARGE SCALE GENOMIC DNA]</scope>
    <source>
        <strain evidence="7 8">ATCC 48635</strain>
    </source>
</reference>
<dbReference type="EMBL" id="JNBR01002138">
    <property type="protein sequence ID" value="OQR83506.1"/>
    <property type="molecule type" value="Genomic_DNA"/>
</dbReference>
<evidence type="ECO:0000259" key="6">
    <source>
        <dbReference type="PROSITE" id="PS50178"/>
    </source>
</evidence>
<dbReference type="InterPro" id="IPR052113">
    <property type="entry name" value="FYVE-type_Zinc_Finger"/>
</dbReference>
<protein>
    <recommendedName>
        <fullName evidence="6">FYVE-type domain-containing protein</fullName>
    </recommendedName>
</protein>
<proteinExistence type="predicted"/>
<comment type="caution">
    <text evidence="7">The sequence shown here is derived from an EMBL/GenBank/DDBJ whole genome shotgun (WGS) entry which is preliminary data.</text>
</comment>
<evidence type="ECO:0000256" key="1">
    <source>
        <dbReference type="ARBA" id="ARBA00022723"/>
    </source>
</evidence>
<evidence type="ECO:0000256" key="2">
    <source>
        <dbReference type="ARBA" id="ARBA00022771"/>
    </source>
</evidence>
<dbReference type="InterPro" id="IPR013083">
    <property type="entry name" value="Znf_RING/FYVE/PHD"/>
</dbReference>
<dbReference type="AlphaFoldDB" id="A0A1V9YCU7"/>
<dbReference type="SMART" id="SM00064">
    <property type="entry name" value="FYVE"/>
    <property type="match status" value="1"/>
</dbReference>
<keyword evidence="3" id="KW-0862">Zinc</keyword>
<dbReference type="Pfam" id="PF01363">
    <property type="entry name" value="FYVE"/>
    <property type="match status" value="1"/>
</dbReference>
<dbReference type="OrthoDB" id="70570at2759"/>
<dbReference type="PANTHER" id="PTHR39490:SF8">
    <property type="entry name" value="ZINC FINGER FYVE DOMAIN-CONTAINING PROTEIN 21"/>
    <property type="match status" value="1"/>
</dbReference>
<evidence type="ECO:0000313" key="8">
    <source>
        <dbReference type="Proteomes" id="UP000243579"/>
    </source>
</evidence>
<dbReference type="PROSITE" id="PS50178">
    <property type="entry name" value="ZF_FYVE"/>
    <property type="match status" value="1"/>
</dbReference>
<evidence type="ECO:0000313" key="7">
    <source>
        <dbReference type="EMBL" id="OQR83506.1"/>
    </source>
</evidence>
<dbReference type="InterPro" id="IPR000306">
    <property type="entry name" value="Znf_FYVE"/>
</dbReference>
<name>A0A1V9YCU7_ACHHY</name>
<accession>A0A1V9YCU7</accession>
<feature type="region of interest" description="Disordered" evidence="5">
    <location>
        <begin position="1"/>
        <end position="69"/>
    </location>
</feature>
<dbReference type="STRING" id="1202772.A0A1V9YCU7"/>
<evidence type="ECO:0000256" key="4">
    <source>
        <dbReference type="PROSITE-ProRule" id="PRU00091"/>
    </source>
</evidence>
<feature type="domain" description="FYVE-type" evidence="6">
    <location>
        <begin position="122"/>
        <end position="180"/>
    </location>
</feature>
<dbReference type="GO" id="GO:0008270">
    <property type="term" value="F:zinc ion binding"/>
    <property type="evidence" value="ECO:0007669"/>
    <property type="project" value="UniProtKB-KW"/>
</dbReference>
<sequence length="210" mass="23645">MARALDVSGPTRPKHERRASDVATTSAPLRNPAKHLRNLSIPSPPKDSSRVKDGQIDPRDSRPHGVPEALVVTSPPLSVSGTRSRRFSDVSYQTQEDNDVELSAPLAERNPLETYDVTWVHDYDVQACMVCQLQFNLFFRRHHCRSCGNVVCSRCAKSRRAVYGLLNQHRVCDECLTNGVWIDPRDVKAALVGRKVAEQRELERIKLGTY</sequence>
<keyword evidence="1" id="KW-0479">Metal-binding</keyword>
<feature type="compositionally biased region" description="Basic and acidic residues" evidence="5">
    <location>
        <begin position="47"/>
        <end position="65"/>
    </location>
</feature>
<dbReference type="Proteomes" id="UP000243579">
    <property type="component" value="Unassembled WGS sequence"/>
</dbReference>
<gene>
    <name evidence="7" type="ORF">ACHHYP_14610</name>
</gene>
<keyword evidence="8" id="KW-1185">Reference proteome</keyword>
<organism evidence="7 8">
    <name type="scientific">Achlya hypogyna</name>
    <name type="common">Oomycete</name>
    <name type="synonym">Protoachlya hypogyna</name>
    <dbReference type="NCBI Taxonomy" id="1202772"/>
    <lineage>
        <taxon>Eukaryota</taxon>
        <taxon>Sar</taxon>
        <taxon>Stramenopiles</taxon>
        <taxon>Oomycota</taxon>
        <taxon>Saprolegniomycetes</taxon>
        <taxon>Saprolegniales</taxon>
        <taxon>Achlyaceae</taxon>
        <taxon>Achlya</taxon>
    </lineage>
</organism>
<dbReference type="InterPro" id="IPR011011">
    <property type="entry name" value="Znf_FYVE_PHD"/>
</dbReference>
<keyword evidence="2 4" id="KW-0863">Zinc-finger</keyword>
<dbReference type="PANTHER" id="PTHR39490">
    <property type="entry name" value="ARRESTIN DOMAIN-CONTAINING PROTEIN D"/>
    <property type="match status" value="1"/>
</dbReference>
<dbReference type="SUPFAM" id="SSF57903">
    <property type="entry name" value="FYVE/PHD zinc finger"/>
    <property type="match status" value="1"/>
</dbReference>
<dbReference type="Gene3D" id="3.30.40.10">
    <property type="entry name" value="Zinc/RING finger domain, C3HC4 (zinc finger)"/>
    <property type="match status" value="1"/>
</dbReference>
<evidence type="ECO:0000256" key="3">
    <source>
        <dbReference type="ARBA" id="ARBA00022833"/>
    </source>
</evidence>
<feature type="region of interest" description="Disordered" evidence="5">
    <location>
        <begin position="75"/>
        <end position="94"/>
    </location>
</feature>
<dbReference type="InterPro" id="IPR017455">
    <property type="entry name" value="Znf_FYVE-rel"/>
</dbReference>
<evidence type="ECO:0000256" key="5">
    <source>
        <dbReference type="SAM" id="MobiDB-lite"/>
    </source>
</evidence>